<name>A0A1N6RXN4_9GAMM</name>
<accession>A0A1N6RXN4</accession>
<dbReference type="AlphaFoldDB" id="A0A1N6RXN4"/>
<dbReference type="OrthoDB" id="9813383at2"/>
<feature type="domain" description="Glutamine amidotransferase" evidence="1">
    <location>
        <begin position="38"/>
        <end position="193"/>
    </location>
</feature>
<dbReference type="InterPro" id="IPR029062">
    <property type="entry name" value="Class_I_gatase-like"/>
</dbReference>
<dbReference type="NCBIfam" id="NF006562">
    <property type="entry name" value="PRK09065.1"/>
    <property type="match status" value="1"/>
</dbReference>
<dbReference type="RefSeq" id="WP_076586081.1">
    <property type="nucleotide sequence ID" value="NZ_FTLW01000002.1"/>
</dbReference>
<proteinExistence type="predicted"/>
<organism evidence="2 3">
    <name type="scientific">Solilutibacter tolerans</name>
    <dbReference type="NCBI Taxonomy" id="1604334"/>
    <lineage>
        <taxon>Bacteria</taxon>
        <taxon>Pseudomonadati</taxon>
        <taxon>Pseudomonadota</taxon>
        <taxon>Gammaproteobacteria</taxon>
        <taxon>Lysobacterales</taxon>
        <taxon>Lysobacteraceae</taxon>
        <taxon>Solilutibacter</taxon>
    </lineage>
</organism>
<dbReference type="InterPro" id="IPR044992">
    <property type="entry name" value="ChyE-like"/>
</dbReference>
<evidence type="ECO:0000313" key="3">
    <source>
        <dbReference type="Proteomes" id="UP000241788"/>
    </source>
</evidence>
<dbReference type="Pfam" id="PF00117">
    <property type="entry name" value="GATase"/>
    <property type="match status" value="1"/>
</dbReference>
<dbReference type="Proteomes" id="UP000241788">
    <property type="component" value="Unassembled WGS sequence"/>
</dbReference>
<dbReference type="PROSITE" id="PS51273">
    <property type="entry name" value="GATASE_TYPE_1"/>
    <property type="match status" value="1"/>
</dbReference>
<reference evidence="3" key="1">
    <citation type="submission" date="2017-01" db="EMBL/GenBank/DDBJ databases">
        <authorList>
            <person name="Varghese N."/>
            <person name="Submissions S."/>
        </authorList>
    </citation>
    <scope>NUCLEOTIDE SEQUENCE [LARGE SCALE GENOMIC DNA]</scope>
    <source>
        <strain evidence="3">UM1</strain>
    </source>
</reference>
<dbReference type="SUPFAM" id="SSF52317">
    <property type="entry name" value="Class I glutamine amidotransferase-like"/>
    <property type="match status" value="1"/>
</dbReference>
<dbReference type="CDD" id="cd01741">
    <property type="entry name" value="GATase1_1"/>
    <property type="match status" value="1"/>
</dbReference>
<dbReference type="STRING" id="1604334.SAMN05421546_1121"/>
<dbReference type="Gene3D" id="3.40.50.880">
    <property type="match status" value="1"/>
</dbReference>
<sequence length="240" mass="25638">MSLPFLILQTGTPVASMRRRGGFPHWIRVAAGLRRDEVVEVDVESGDIPPSAKGFAGIVITGSAAMVTERLPWSESTADWLRETIHAGIPTFGICYGHQLMAHALGGSVGDNPLGREMGTVEARLAPAAASDALFAEAPTAFPVQMTHLQTVLTPPAGAEILATTDLDAHAALRFTETSWGTQFHPEFSARHMHGYLRARSEALAAEGRDPTALLRAVRATPVARGILRQFVRVASRATG</sequence>
<dbReference type="InterPro" id="IPR017926">
    <property type="entry name" value="GATASE"/>
</dbReference>
<evidence type="ECO:0000313" key="2">
    <source>
        <dbReference type="EMBL" id="SIQ33492.1"/>
    </source>
</evidence>
<dbReference type="GO" id="GO:0005829">
    <property type="term" value="C:cytosol"/>
    <property type="evidence" value="ECO:0007669"/>
    <property type="project" value="TreeGrafter"/>
</dbReference>
<keyword evidence="3" id="KW-1185">Reference proteome</keyword>
<evidence type="ECO:0000259" key="1">
    <source>
        <dbReference type="Pfam" id="PF00117"/>
    </source>
</evidence>
<dbReference type="EMBL" id="FTLW01000002">
    <property type="protein sequence ID" value="SIQ33492.1"/>
    <property type="molecule type" value="Genomic_DNA"/>
</dbReference>
<gene>
    <name evidence="2" type="ORF">SAMN05421546_1121</name>
</gene>
<dbReference type="PANTHER" id="PTHR42695">
    <property type="entry name" value="GLUTAMINE AMIDOTRANSFERASE YLR126C-RELATED"/>
    <property type="match status" value="1"/>
</dbReference>
<protein>
    <submittedName>
        <fullName evidence="2">GMP synthase (Glutamine-hydrolysing)</fullName>
    </submittedName>
</protein>
<dbReference type="PANTHER" id="PTHR42695:SF5">
    <property type="entry name" value="GLUTAMINE AMIDOTRANSFERASE YLR126C-RELATED"/>
    <property type="match status" value="1"/>
</dbReference>